<evidence type="ECO:0000313" key="2">
    <source>
        <dbReference type="EMBL" id="QTE22378.1"/>
    </source>
</evidence>
<evidence type="ECO:0008006" key="4">
    <source>
        <dbReference type="Google" id="ProtNLM"/>
    </source>
</evidence>
<feature type="chain" id="PRO_5036780612" description="Bacteriocin" evidence="1">
    <location>
        <begin position="25"/>
        <end position="86"/>
    </location>
</feature>
<dbReference type="EMBL" id="CP071869">
    <property type="protein sequence ID" value="QTE22378.1"/>
    <property type="molecule type" value="Genomic_DNA"/>
</dbReference>
<dbReference type="KEGG" id="pcea:J3359_16485"/>
<keyword evidence="1" id="KW-0732">Signal</keyword>
<keyword evidence="3" id="KW-1185">Reference proteome</keyword>
<organism evidence="2 3">
    <name type="scientific">Polaribacter cellanae</name>
    <dbReference type="NCBI Taxonomy" id="2818493"/>
    <lineage>
        <taxon>Bacteria</taxon>
        <taxon>Pseudomonadati</taxon>
        <taxon>Bacteroidota</taxon>
        <taxon>Flavobacteriia</taxon>
        <taxon>Flavobacteriales</taxon>
        <taxon>Flavobacteriaceae</taxon>
    </lineage>
</organism>
<dbReference type="Proteomes" id="UP000663920">
    <property type="component" value="Chromosome"/>
</dbReference>
<evidence type="ECO:0000313" key="3">
    <source>
        <dbReference type="Proteomes" id="UP000663920"/>
    </source>
</evidence>
<gene>
    <name evidence="2" type="ORF">J3359_16485</name>
</gene>
<reference evidence="2 3" key="1">
    <citation type="submission" date="2021-03" db="EMBL/GenBank/DDBJ databases">
        <title>Complete genome of Polaribacter_sp.SM13.</title>
        <authorList>
            <person name="Jeong S.W."/>
            <person name="Bae J.W."/>
        </authorList>
    </citation>
    <scope>NUCLEOTIDE SEQUENCE [LARGE SCALE GENOMIC DNA]</scope>
    <source>
        <strain evidence="2 3">SM13</strain>
    </source>
</reference>
<accession>A0A975H6U5</accession>
<name>A0A975H6U5_9FLAO</name>
<protein>
    <recommendedName>
        <fullName evidence="4">Bacteriocin</fullName>
    </recommendedName>
</protein>
<feature type="signal peptide" evidence="1">
    <location>
        <begin position="1"/>
        <end position="24"/>
    </location>
</feature>
<dbReference type="AlphaFoldDB" id="A0A975H6U5"/>
<sequence length="86" mass="8328">MNKMKLIFGLTLSLGLLVSMGTLEKGTVTNAGWAISKLCKSPEAVEVGAEAAYGGVGAYAGAEVGAEIGCIGGPAGAIIGGCIGAL</sequence>
<proteinExistence type="predicted"/>
<dbReference type="RefSeq" id="WP_208078172.1">
    <property type="nucleotide sequence ID" value="NZ_CP071869.1"/>
</dbReference>
<evidence type="ECO:0000256" key="1">
    <source>
        <dbReference type="SAM" id="SignalP"/>
    </source>
</evidence>